<dbReference type="Proteomes" id="UP000650485">
    <property type="component" value="Unassembled WGS sequence"/>
</dbReference>
<protein>
    <submittedName>
        <fullName evidence="2">DUF916 domain-containing protein</fullName>
    </submittedName>
</protein>
<dbReference type="RefSeq" id="WP_118704139.1">
    <property type="nucleotide sequence ID" value="NZ_ALXJ01000014.1"/>
</dbReference>
<proteinExistence type="predicted"/>
<evidence type="ECO:0000313" key="2">
    <source>
        <dbReference type="EMBL" id="MBC6498125.1"/>
    </source>
</evidence>
<dbReference type="EMBL" id="JACSZT010000002">
    <property type="protein sequence ID" value="MBC6498125.1"/>
    <property type="molecule type" value="Genomic_DNA"/>
</dbReference>
<dbReference type="Pfam" id="PF06030">
    <property type="entry name" value="WxLIP_PGBD"/>
    <property type="match status" value="1"/>
</dbReference>
<reference evidence="2" key="1">
    <citation type="submission" date="2020-08" db="EMBL/GenBank/DDBJ databases">
        <title>Complete genome sequence of Weissella confusa strain FS54 provides insights into metabolic potential.</title>
        <authorList>
            <person name="Fhoula I."/>
            <person name="Najjari A."/>
            <person name="Lekired A."/>
            <person name="Bessrour-Aouam N."/>
            <person name="Jaballah S."/>
            <person name="Klibi N."/>
            <person name="Ouzari H.-I."/>
        </authorList>
    </citation>
    <scope>NUCLEOTIDE SEQUENCE</scope>
    <source>
        <strain evidence="2">FS54</strain>
    </source>
</reference>
<name>A0A3R6FBA1_WEICO</name>
<dbReference type="InterPro" id="IPR010317">
    <property type="entry name" value="WxLIP_PGBD"/>
</dbReference>
<gene>
    <name evidence="2" type="ORF">H7R52_00835</name>
</gene>
<comment type="caution">
    <text evidence="2">The sequence shown here is derived from an EMBL/GenBank/DDBJ whole genome shotgun (WGS) entry which is preliminary data.</text>
</comment>
<dbReference type="AlphaFoldDB" id="A0A3R6FBA1"/>
<sequence>MTVAMKKWGILSLSCLLGLLLGTNVSATTLKGQDLTVTPVISESASQAKPNIYSFHYEADHDYTVEADITNTGTEKRRYQAEIEDAYTNQNGQLVYRDTDKRQGIRKLTDKPKQTGTIAPNETKRITFHLKTNQEPFDGVKIGGLRVTELAQASKNDIKNNISLITSIVMATSETETTAVSGLDVTNVADVFTTTKRGYEFKFDNDTAQLLTGVQATLTLYNHNKKVAEKTLQPITIAPKSPFKLFLPVDGRPDAFTKATVTFKKDDQEKTVAFNNTKPSPGTTDKPEKHNWTPYYWGGGLLVTGLAGGGYYLVKRRNRDGA</sequence>
<accession>A0A3R6FBA1</accession>
<evidence type="ECO:0000313" key="3">
    <source>
        <dbReference type="Proteomes" id="UP000650485"/>
    </source>
</evidence>
<evidence type="ECO:0000259" key="1">
    <source>
        <dbReference type="Pfam" id="PF06030"/>
    </source>
</evidence>
<feature type="domain" description="WxL Interacting Protein peptidoglycan binding" evidence="1">
    <location>
        <begin position="36"/>
        <end position="149"/>
    </location>
</feature>
<organism evidence="2 3">
    <name type="scientific">Weissella confusa</name>
    <name type="common">Lactobacillus confusus</name>
    <dbReference type="NCBI Taxonomy" id="1583"/>
    <lineage>
        <taxon>Bacteria</taxon>
        <taxon>Bacillati</taxon>
        <taxon>Bacillota</taxon>
        <taxon>Bacilli</taxon>
        <taxon>Lactobacillales</taxon>
        <taxon>Lactobacillaceae</taxon>
        <taxon>Weissella</taxon>
    </lineage>
</organism>